<name>A0A845QCE1_9HYPH</name>
<evidence type="ECO:0000256" key="2">
    <source>
        <dbReference type="SAM" id="Phobius"/>
    </source>
</evidence>
<dbReference type="GeneID" id="300655412"/>
<evidence type="ECO:0000313" key="3">
    <source>
        <dbReference type="EMBL" id="NBG96262.1"/>
    </source>
</evidence>
<evidence type="ECO:0000313" key="4">
    <source>
        <dbReference type="Proteomes" id="UP000470384"/>
    </source>
</evidence>
<protein>
    <submittedName>
        <fullName evidence="3">Uncharacterized protein</fullName>
    </submittedName>
</protein>
<dbReference type="Proteomes" id="UP000470384">
    <property type="component" value="Unassembled WGS sequence"/>
</dbReference>
<proteinExistence type="predicted"/>
<feature type="transmembrane region" description="Helical" evidence="2">
    <location>
        <begin position="58"/>
        <end position="78"/>
    </location>
</feature>
<organism evidence="3 4">
    <name type="scientific">Pyruvatibacter mobilis</name>
    <dbReference type="NCBI Taxonomy" id="1712261"/>
    <lineage>
        <taxon>Bacteria</taxon>
        <taxon>Pseudomonadati</taxon>
        <taxon>Pseudomonadota</taxon>
        <taxon>Alphaproteobacteria</taxon>
        <taxon>Hyphomicrobiales</taxon>
        <taxon>Parvibaculaceae</taxon>
        <taxon>Pyruvatibacter</taxon>
    </lineage>
</organism>
<dbReference type="AlphaFoldDB" id="A0A845QCE1"/>
<keyword evidence="2" id="KW-0472">Membrane</keyword>
<sequence>MPRGKLGGPAFAVTVRPSYRRVLRTLIRGLIFTGLGIVLLIIGFIPSLAGLMPGDWQYFAGVVLLLLGLPAIVSGWLLTGRRLRMRFEGDQVDLRLKSRLRTRRTTLPLSDFQGVQHRAYFMSRPDQPHLHTVELVHRTPQFTLPFYVGLTPPAGSSLPDSFGQALEVTVLTGIDIRDISGDGSGSGDGGDDGGGGGD</sequence>
<keyword evidence="2" id="KW-1133">Transmembrane helix</keyword>
<keyword evidence="4" id="KW-1185">Reference proteome</keyword>
<reference evidence="3 4" key="1">
    <citation type="journal article" date="2016" name="Int. J. Syst. Evol. Microbiol.">
        <title>Pyruvatibacter mobilis gen. nov., sp. nov., a marine bacterium from the culture broth of Picochlorum sp. 122.</title>
        <authorList>
            <person name="Wang G."/>
            <person name="Tang M."/>
            <person name="Wu H."/>
            <person name="Dai S."/>
            <person name="Li T."/>
            <person name="Chen C."/>
            <person name="He H."/>
            <person name="Fan J."/>
            <person name="Xiang W."/>
            <person name="Li X."/>
        </authorList>
    </citation>
    <scope>NUCLEOTIDE SEQUENCE [LARGE SCALE GENOMIC DNA]</scope>
    <source>
        <strain evidence="3 4">GYP-11</strain>
    </source>
</reference>
<feature type="compositionally biased region" description="Gly residues" evidence="1">
    <location>
        <begin position="182"/>
        <end position="198"/>
    </location>
</feature>
<gene>
    <name evidence="3" type="ORF">GTQ45_11010</name>
</gene>
<accession>A0A845QCE1</accession>
<dbReference type="EMBL" id="WXYQ01000007">
    <property type="protein sequence ID" value="NBG96262.1"/>
    <property type="molecule type" value="Genomic_DNA"/>
</dbReference>
<comment type="caution">
    <text evidence="3">The sequence shown here is derived from an EMBL/GenBank/DDBJ whole genome shotgun (WGS) entry which is preliminary data.</text>
</comment>
<keyword evidence="2" id="KW-0812">Transmembrane</keyword>
<evidence type="ECO:0000256" key="1">
    <source>
        <dbReference type="SAM" id="MobiDB-lite"/>
    </source>
</evidence>
<feature type="region of interest" description="Disordered" evidence="1">
    <location>
        <begin position="179"/>
        <end position="198"/>
    </location>
</feature>
<feature type="transmembrane region" description="Helical" evidence="2">
    <location>
        <begin position="26"/>
        <end position="46"/>
    </location>
</feature>
<dbReference type="RefSeq" id="WP_160588345.1">
    <property type="nucleotide sequence ID" value="NZ_BMHN01000001.1"/>
</dbReference>